<comment type="subcellular location">
    <subcellularLocation>
        <location evidence="3">Nucleus</location>
    </subcellularLocation>
    <subcellularLocation>
        <location evidence="3">Cytoplasm</location>
    </subcellularLocation>
</comment>
<accession>A0ABY7CLM5</accession>
<gene>
    <name evidence="3" type="primary">YAF9</name>
    <name evidence="6" type="ORF">PtA15_6A761</name>
</gene>
<keyword evidence="7" id="KW-1185">Reference proteome</keyword>
<dbReference type="PROSITE" id="PS51037">
    <property type="entry name" value="YEATS"/>
    <property type="match status" value="1"/>
</dbReference>
<dbReference type="InterPro" id="IPR055129">
    <property type="entry name" value="YEATS_dom"/>
</dbReference>
<dbReference type="Proteomes" id="UP001164743">
    <property type="component" value="Chromosome 6A"/>
</dbReference>
<organism evidence="6 7">
    <name type="scientific">Puccinia triticina</name>
    <dbReference type="NCBI Taxonomy" id="208348"/>
    <lineage>
        <taxon>Eukaryota</taxon>
        <taxon>Fungi</taxon>
        <taxon>Dikarya</taxon>
        <taxon>Basidiomycota</taxon>
        <taxon>Pucciniomycotina</taxon>
        <taxon>Pucciniomycetes</taxon>
        <taxon>Pucciniales</taxon>
        <taxon>Pucciniaceae</taxon>
        <taxon>Puccinia</taxon>
    </lineage>
</organism>
<keyword evidence="3" id="KW-0010">Activator</keyword>
<keyword evidence="3" id="KW-0805">Transcription regulation</keyword>
<keyword evidence="1 2" id="KW-0539">Nucleus</keyword>
<keyword evidence="3" id="KW-0175">Coiled coil</keyword>
<dbReference type="GeneID" id="77811396"/>
<protein>
    <recommendedName>
        <fullName evidence="3">Protein AF-9 homolog</fullName>
    </recommendedName>
</protein>
<dbReference type="RefSeq" id="XP_053021686.1">
    <property type="nucleotide sequence ID" value="XM_053170501.1"/>
</dbReference>
<evidence type="ECO:0000256" key="3">
    <source>
        <dbReference type="RuleBase" id="RU367117"/>
    </source>
</evidence>
<keyword evidence="3" id="KW-0804">Transcription</keyword>
<feature type="compositionally biased region" description="Polar residues" evidence="4">
    <location>
        <begin position="184"/>
        <end position="197"/>
    </location>
</feature>
<evidence type="ECO:0000313" key="7">
    <source>
        <dbReference type="Proteomes" id="UP001164743"/>
    </source>
</evidence>
<evidence type="ECO:0000256" key="4">
    <source>
        <dbReference type="SAM" id="MobiDB-lite"/>
    </source>
</evidence>
<dbReference type="Gene3D" id="2.60.40.1970">
    <property type="entry name" value="YEATS domain"/>
    <property type="match status" value="1"/>
</dbReference>
<dbReference type="PANTHER" id="PTHR23195">
    <property type="entry name" value="YEATS DOMAIN"/>
    <property type="match status" value="1"/>
</dbReference>
<evidence type="ECO:0000259" key="5">
    <source>
        <dbReference type="PROSITE" id="PS51037"/>
    </source>
</evidence>
<reference evidence="6" key="1">
    <citation type="submission" date="2022-10" db="EMBL/GenBank/DDBJ databases">
        <title>Puccinia triticina Genome sequencing and assembly.</title>
        <authorList>
            <person name="Li C."/>
        </authorList>
    </citation>
    <scope>NUCLEOTIDE SEQUENCE</scope>
    <source>
        <strain evidence="6">Pt15</strain>
    </source>
</reference>
<keyword evidence="3" id="KW-0963">Cytoplasm</keyword>
<dbReference type="EMBL" id="CP110426">
    <property type="protein sequence ID" value="WAQ86131.1"/>
    <property type="molecule type" value="Genomic_DNA"/>
</dbReference>
<feature type="region of interest" description="Disordered" evidence="4">
    <location>
        <begin position="155"/>
        <end position="197"/>
    </location>
</feature>
<name>A0ABY7CLM5_9BASI</name>
<keyword evidence="3" id="KW-0227">DNA damage</keyword>
<sequence>MADKRRVRGLTIHRPIVYGSIAAVIPVEERIANPDHNMRWTVAVRSATSPPPGSATLEERVIPEDVIGGCDDLSYFIKKVSFKLHDSYPNPLRVVDKAPFEINETGWGEFIIYIKIHFHAESGEKAIQLQHGLKLHDWTPDPNLSIPQVWLDETRNDPETAEGPTTIPGPVTTKPDSVDPAPPNASSTESGLPSKSPNTVINSWQYDEIVFTDPVETFYNKLLAHPPTPLPPKNRFPPGIVRQICNKGEAGEFNADIAHREFRKLDWAELKVLVEIDRLRGKLSVDERELAQVKKLLQQSS</sequence>
<dbReference type="InterPro" id="IPR038704">
    <property type="entry name" value="YEAST_sf"/>
</dbReference>
<evidence type="ECO:0000256" key="1">
    <source>
        <dbReference type="ARBA" id="ARBA00023242"/>
    </source>
</evidence>
<keyword evidence="3" id="KW-0156">Chromatin regulator</keyword>
<dbReference type="InterPro" id="IPR005033">
    <property type="entry name" value="YEATS"/>
</dbReference>
<evidence type="ECO:0000256" key="2">
    <source>
        <dbReference type="PROSITE-ProRule" id="PRU00376"/>
    </source>
</evidence>
<proteinExistence type="inferred from homology"/>
<feature type="domain" description="YEATS" evidence="5">
    <location>
        <begin position="6"/>
        <end position="225"/>
    </location>
</feature>
<keyword evidence="3" id="KW-0234">DNA repair</keyword>
<comment type="function">
    <text evidence="3">Component of the SWR1 complex which mediates the ATP-dependent exchange of histone H2A for an H2A variant leading to transcriptional regulation of selected genes by chromatin remodeling. Component of the NuA4 histone acetyltransferase complex which is involved in transcriptional activation of selected genes principally by acetylation of nucleosomal histones H4 and H2A. The NuA4 complex is also involved in DNA repair. Yaf9 may also be required for viability in conditions in which the structural integrity of the spindle is compromised.</text>
</comment>
<comment type="subunit">
    <text evidence="3">Component of the SWR1 chromatin-remodeling complex and of the NuA4 histone acetyltransferase complex.</text>
</comment>
<comment type="similarity">
    <text evidence="3">Belongs to the YAF9 family.</text>
</comment>
<evidence type="ECO:0000313" key="6">
    <source>
        <dbReference type="EMBL" id="WAQ86131.1"/>
    </source>
</evidence>
<comment type="domain">
    <text evidence="3">The coiled-coil domain is required for assembly into the NuA4 complex.</text>
</comment>
<dbReference type="Pfam" id="PF03366">
    <property type="entry name" value="YEATS"/>
    <property type="match status" value="1"/>
</dbReference>